<dbReference type="PANTHER" id="PTHR36974:SF1">
    <property type="entry name" value="DOXX FAMILY MEMBRANE PROTEIN"/>
    <property type="match status" value="1"/>
</dbReference>
<keyword evidence="1" id="KW-1133">Transmembrane helix</keyword>
<accession>A0A2H1YFM0</accession>
<evidence type="ECO:0008006" key="4">
    <source>
        <dbReference type="Google" id="ProtNLM"/>
    </source>
</evidence>
<dbReference type="RefSeq" id="WP_234987964.1">
    <property type="nucleotide sequence ID" value="NZ_OENF01000010.1"/>
</dbReference>
<gene>
    <name evidence="2" type="ORF">TNO020_180307</name>
</gene>
<organism evidence="2 3">
    <name type="scientific">Tenacibaculum piscium</name>
    <dbReference type="NCBI Taxonomy" id="1458515"/>
    <lineage>
        <taxon>Bacteria</taxon>
        <taxon>Pseudomonadati</taxon>
        <taxon>Bacteroidota</taxon>
        <taxon>Flavobacteriia</taxon>
        <taxon>Flavobacteriales</taxon>
        <taxon>Flavobacteriaceae</taxon>
        <taxon>Tenacibaculum</taxon>
    </lineage>
</organism>
<reference evidence="3" key="1">
    <citation type="submission" date="2017-11" db="EMBL/GenBank/DDBJ databases">
        <authorList>
            <person name="Duchaud E."/>
        </authorList>
    </citation>
    <scope>NUCLEOTIDE SEQUENCE [LARGE SCALE GENOMIC DNA]</scope>
    <source>
        <strain evidence="3">Tenacibaculum sp. TNO020</strain>
    </source>
</reference>
<keyword evidence="1" id="KW-0812">Transmembrane</keyword>
<proteinExistence type="predicted"/>
<feature type="transmembrane region" description="Helical" evidence="1">
    <location>
        <begin position="41"/>
        <end position="65"/>
    </location>
</feature>
<dbReference type="PANTHER" id="PTHR36974">
    <property type="entry name" value="MEMBRANE PROTEIN-RELATED"/>
    <property type="match status" value="1"/>
</dbReference>
<dbReference type="EMBL" id="OENF01000010">
    <property type="protein sequence ID" value="SOS74273.1"/>
    <property type="molecule type" value="Genomic_DNA"/>
</dbReference>
<evidence type="ECO:0000313" key="3">
    <source>
        <dbReference type="Proteomes" id="UP000234211"/>
    </source>
</evidence>
<evidence type="ECO:0000256" key="1">
    <source>
        <dbReference type="SAM" id="Phobius"/>
    </source>
</evidence>
<sequence>MMTKKQRFWNVLKILLAVFMIFGGVQHFIKPTFYLPFVPSFLPFPITIIYLSGILEIGLGILLFLNKNYAKLGAFGIFCLMLLFLPVHIWDVFSVTPAIGSHTAALIRVPFQFLFIAWSWKIYKEISNTIVINNN</sequence>
<protein>
    <recommendedName>
        <fullName evidence="4">DoxX family protein</fullName>
    </recommendedName>
</protein>
<keyword evidence="3" id="KW-1185">Reference proteome</keyword>
<keyword evidence="1" id="KW-0472">Membrane</keyword>
<feature type="transmembrane region" description="Helical" evidence="1">
    <location>
        <begin position="99"/>
        <end position="120"/>
    </location>
</feature>
<name>A0A2H1YFM0_9FLAO</name>
<dbReference type="AlphaFoldDB" id="A0A2H1YFM0"/>
<feature type="transmembrane region" description="Helical" evidence="1">
    <location>
        <begin position="12"/>
        <end position="29"/>
    </location>
</feature>
<evidence type="ECO:0000313" key="2">
    <source>
        <dbReference type="EMBL" id="SOS74273.1"/>
    </source>
</evidence>
<dbReference type="Proteomes" id="UP000234211">
    <property type="component" value="Unassembled WGS sequence"/>
</dbReference>
<feature type="transmembrane region" description="Helical" evidence="1">
    <location>
        <begin position="72"/>
        <end position="93"/>
    </location>
</feature>